<gene>
    <name evidence="8" type="ORF">Baya_10804</name>
</gene>
<dbReference type="Proteomes" id="UP000319801">
    <property type="component" value="Unassembled WGS sequence"/>
</dbReference>
<evidence type="ECO:0000256" key="2">
    <source>
        <dbReference type="ARBA" id="ARBA00022692"/>
    </source>
</evidence>
<dbReference type="GO" id="GO:0009897">
    <property type="term" value="C:external side of plasma membrane"/>
    <property type="evidence" value="ECO:0007669"/>
    <property type="project" value="TreeGrafter"/>
</dbReference>
<comment type="subcellular location">
    <subcellularLocation>
        <location evidence="1">Membrane</location>
        <topology evidence="1">Single-pass membrane protein</topology>
    </subcellularLocation>
</comment>
<dbReference type="PANTHER" id="PTHR23037">
    <property type="entry name" value="CYTOKINE RECEPTOR"/>
    <property type="match status" value="1"/>
</dbReference>
<dbReference type="InterPro" id="IPR036116">
    <property type="entry name" value="FN3_sf"/>
</dbReference>
<dbReference type="AlphaFoldDB" id="A0A556UZG8"/>
<evidence type="ECO:0000256" key="1">
    <source>
        <dbReference type="ARBA" id="ARBA00004167"/>
    </source>
</evidence>
<evidence type="ECO:0000256" key="6">
    <source>
        <dbReference type="ARBA" id="ARBA00023170"/>
    </source>
</evidence>
<reference evidence="8 9" key="1">
    <citation type="journal article" date="2019" name="Genome Biol. Evol.">
        <title>Whole-Genome Sequencing of the Giant Devil Catfish, Bagarius yarrelli.</title>
        <authorList>
            <person name="Jiang W."/>
            <person name="Lv Y."/>
            <person name="Cheng L."/>
            <person name="Yang K."/>
            <person name="Chao B."/>
            <person name="Wang X."/>
            <person name="Li Y."/>
            <person name="Pan X."/>
            <person name="You X."/>
            <person name="Zhang Y."/>
            <person name="Yang J."/>
            <person name="Li J."/>
            <person name="Zhang X."/>
            <person name="Liu S."/>
            <person name="Sun C."/>
            <person name="Yang J."/>
            <person name="Shi Q."/>
        </authorList>
    </citation>
    <scope>NUCLEOTIDE SEQUENCE [LARGE SCALE GENOMIC DNA]</scope>
    <source>
        <strain evidence="8">JWS20170419001</strain>
        <tissue evidence="8">Muscle</tissue>
    </source>
</reference>
<keyword evidence="2 7" id="KW-0812">Transmembrane</keyword>
<evidence type="ECO:0000256" key="7">
    <source>
        <dbReference type="SAM" id="Phobius"/>
    </source>
</evidence>
<name>A0A556UZG8_BAGYA</name>
<dbReference type="OrthoDB" id="8611929at2759"/>
<evidence type="ECO:0000313" key="9">
    <source>
        <dbReference type="Proteomes" id="UP000319801"/>
    </source>
</evidence>
<comment type="caution">
    <text evidence="8">The sequence shown here is derived from an EMBL/GenBank/DDBJ whole genome shotgun (WGS) entry which is preliminary data.</text>
</comment>
<keyword evidence="5 7" id="KW-0472">Membrane</keyword>
<dbReference type="GO" id="GO:0046427">
    <property type="term" value="P:positive regulation of receptor signaling pathway via JAK-STAT"/>
    <property type="evidence" value="ECO:0007669"/>
    <property type="project" value="TreeGrafter"/>
</dbReference>
<accession>A0A556UZG8</accession>
<dbReference type="PANTHER" id="PTHR23037:SF27">
    <property type="entry name" value="INTERLEUKIN-7 RECEPTOR SUBUNIT ALPHA"/>
    <property type="match status" value="1"/>
</dbReference>
<keyword evidence="9" id="KW-1185">Reference proteome</keyword>
<evidence type="ECO:0000256" key="4">
    <source>
        <dbReference type="ARBA" id="ARBA00022989"/>
    </source>
</evidence>
<proteinExistence type="predicted"/>
<dbReference type="GO" id="GO:0030097">
    <property type="term" value="P:hemopoiesis"/>
    <property type="evidence" value="ECO:0007669"/>
    <property type="project" value="TreeGrafter"/>
</dbReference>
<organism evidence="8 9">
    <name type="scientific">Bagarius yarrelli</name>
    <name type="common">Goonch</name>
    <name type="synonym">Bagrus yarrelli</name>
    <dbReference type="NCBI Taxonomy" id="175774"/>
    <lineage>
        <taxon>Eukaryota</taxon>
        <taxon>Metazoa</taxon>
        <taxon>Chordata</taxon>
        <taxon>Craniata</taxon>
        <taxon>Vertebrata</taxon>
        <taxon>Euteleostomi</taxon>
        <taxon>Actinopterygii</taxon>
        <taxon>Neopterygii</taxon>
        <taxon>Teleostei</taxon>
        <taxon>Ostariophysi</taxon>
        <taxon>Siluriformes</taxon>
        <taxon>Sisoridae</taxon>
        <taxon>Sisorinae</taxon>
        <taxon>Bagarius</taxon>
    </lineage>
</organism>
<evidence type="ECO:0000313" key="8">
    <source>
        <dbReference type="EMBL" id="TSQ12724.1"/>
    </source>
</evidence>
<dbReference type="GO" id="GO:0004896">
    <property type="term" value="F:cytokine receptor activity"/>
    <property type="evidence" value="ECO:0007669"/>
    <property type="project" value="TreeGrafter"/>
</dbReference>
<dbReference type="SUPFAM" id="SSF49265">
    <property type="entry name" value="Fibronectin type III"/>
    <property type="match status" value="1"/>
</dbReference>
<protein>
    <submittedName>
        <fullName evidence="8">Interleukin-7 receptor subunit alpha</fullName>
    </submittedName>
</protein>
<keyword evidence="3" id="KW-0732">Signal</keyword>
<keyword evidence="4 7" id="KW-1133">Transmembrane helix</keyword>
<sequence length="370" mass="42569">MLQSFAAHSQSGDDEESIEINCWSLMSIKQSNLTCEPNENDLDDCEKFATLCHNIDPNCLNATMEGNRFTFKDLIRTGKYKLTICLKEGRNQTQQIELRSMVKITSPEIESVMYTHDDAVINIRYMHDFVTHPEFQVEFWGKDPNKKQNKTVPYQQMNIGGEKLKDSEIYNVRVRAKPDGYFQGSWTAWSSVKSFKVKHTEEKGDSFGLYILVCPIFIVLVAFLLMVHRWKKEIKSCIFPDVPGPKATLAQIQRQKHLPVSFSPEMFNDINIYPVVYNEEKQFTADFGDDQNDTTDSCNEKDVDLKCPCSNSMCEKQDNDNQSLDLETSHLKLLDECESVDNPECQSVTALQRESKDETYVTMSSLYKTQ</sequence>
<dbReference type="Gene3D" id="2.60.40.10">
    <property type="entry name" value="Immunoglobulins"/>
    <property type="match status" value="1"/>
</dbReference>
<dbReference type="InterPro" id="IPR013783">
    <property type="entry name" value="Ig-like_fold"/>
</dbReference>
<evidence type="ECO:0000256" key="3">
    <source>
        <dbReference type="ARBA" id="ARBA00022729"/>
    </source>
</evidence>
<keyword evidence="6 8" id="KW-0675">Receptor</keyword>
<evidence type="ECO:0000256" key="5">
    <source>
        <dbReference type="ARBA" id="ARBA00023136"/>
    </source>
</evidence>
<feature type="transmembrane region" description="Helical" evidence="7">
    <location>
        <begin position="207"/>
        <end position="227"/>
    </location>
</feature>
<dbReference type="EMBL" id="VCAZ01000082">
    <property type="protein sequence ID" value="TSQ12724.1"/>
    <property type="molecule type" value="Genomic_DNA"/>
</dbReference>